<keyword evidence="3" id="KW-1185">Reference proteome</keyword>
<feature type="chain" id="PRO_5012348076" evidence="1">
    <location>
        <begin position="24"/>
        <end position="128"/>
    </location>
</feature>
<gene>
    <name evidence="2" type="ORF">BV898_13078</name>
</gene>
<protein>
    <submittedName>
        <fullName evidence="2">Uncharacterized protein</fullName>
    </submittedName>
</protein>
<name>A0A1W0WBT9_HYPEX</name>
<dbReference type="Proteomes" id="UP000192578">
    <property type="component" value="Unassembled WGS sequence"/>
</dbReference>
<keyword evidence="1" id="KW-0732">Signal</keyword>
<reference evidence="3" key="1">
    <citation type="submission" date="2017-01" db="EMBL/GenBank/DDBJ databases">
        <title>Comparative genomics of anhydrobiosis in the tardigrade Hypsibius dujardini.</title>
        <authorList>
            <person name="Yoshida Y."/>
            <person name="Koutsovoulos G."/>
            <person name="Laetsch D."/>
            <person name="Stevens L."/>
            <person name="Kumar S."/>
            <person name="Horikawa D."/>
            <person name="Ishino K."/>
            <person name="Komine S."/>
            <person name="Tomita M."/>
            <person name="Blaxter M."/>
            <person name="Arakawa K."/>
        </authorList>
    </citation>
    <scope>NUCLEOTIDE SEQUENCE [LARGE SCALE GENOMIC DNA]</scope>
    <source>
        <strain evidence="3">Z151</strain>
    </source>
</reference>
<dbReference type="OrthoDB" id="10058428at2759"/>
<sequence>MPSSVTFGLIGLLFLFFGGSVRAFGVAFLPSTLNVPCGTAVSVPIGNLTIQRAFFPITWTSLIPVSADPSDLTIYIGIDGSTGVISRNTVYPPTFTQQVYKIDGIDASGAKNLVSAYMIVKFPICGSG</sequence>
<dbReference type="EMBL" id="MTYJ01000139">
    <property type="protein sequence ID" value="OQV12669.1"/>
    <property type="molecule type" value="Genomic_DNA"/>
</dbReference>
<evidence type="ECO:0000313" key="2">
    <source>
        <dbReference type="EMBL" id="OQV12669.1"/>
    </source>
</evidence>
<evidence type="ECO:0000256" key="1">
    <source>
        <dbReference type="SAM" id="SignalP"/>
    </source>
</evidence>
<proteinExistence type="predicted"/>
<organism evidence="2 3">
    <name type="scientific">Hypsibius exemplaris</name>
    <name type="common">Freshwater tardigrade</name>
    <dbReference type="NCBI Taxonomy" id="2072580"/>
    <lineage>
        <taxon>Eukaryota</taxon>
        <taxon>Metazoa</taxon>
        <taxon>Ecdysozoa</taxon>
        <taxon>Tardigrada</taxon>
        <taxon>Eutardigrada</taxon>
        <taxon>Parachela</taxon>
        <taxon>Hypsibioidea</taxon>
        <taxon>Hypsibiidae</taxon>
        <taxon>Hypsibius</taxon>
    </lineage>
</organism>
<feature type="signal peptide" evidence="1">
    <location>
        <begin position="1"/>
        <end position="23"/>
    </location>
</feature>
<evidence type="ECO:0000313" key="3">
    <source>
        <dbReference type="Proteomes" id="UP000192578"/>
    </source>
</evidence>
<comment type="caution">
    <text evidence="2">The sequence shown here is derived from an EMBL/GenBank/DDBJ whole genome shotgun (WGS) entry which is preliminary data.</text>
</comment>
<dbReference type="AlphaFoldDB" id="A0A1W0WBT9"/>
<accession>A0A1W0WBT9</accession>